<dbReference type="InterPro" id="IPR013786">
    <property type="entry name" value="AcylCoA_DH/ox_N"/>
</dbReference>
<sequence>MTSIDLADRSLDLGEWAARTPDADAEFAVAVRGWLEENLAGGFASLRGRGGPGSEHEFFTERLEWDRHLARAGWTCLGWPTRHGGRGATLNQRIIFHEEYARADAPARVNHLGEELLGPTLIEFGTDEQKQRFLPGIVDVTELWAQGYSEPGAGSDLAGVATTASPSDGRWQINGQKIWTSLAHVAQWAFVLCRTEPGSTRHKGLSFLLVPLDQEGVTVRPIQQLTGTSEFNEVFFDDAVTDADNIVGDPGDGWRVAMGLLQFERGVSTLGQQVGFARELDAVTDLARGNGALDNPEVATRIARAGIGLSVMRAHAQAVLDGVAGADSVGKLLWSNWHRDLGELGMAVRGASALIGPATTAEGAFNDLTDPEHVELDEWQRLYLFTRADTIYGGSNEVQRNIIAERVLGLPREARA</sequence>
<dbReference type="GO" id="GO:0005886">
    <property type="term" value="C:plasma membrane"/>
    <property type="evidence" value="ECO:0007669"/>
    <property type="project" value="TreeGrafter"/>
</dbReference>
<evidence type="ECO:0000256" key="3">
    <source>
        <dbReference type="ARBA" id="ARBA00022630"/>
    </source>
</evidence>
<dbReference type="OrthoDB" id="2431337at2"/>
<keyword evidence="5 6" id="KW-0560">Oxidoreductase</keyword>
<evidence type="ECO:0000259" key="7">
    <source>
        <dbReference type="Pfam" id="PF00441"/>
    </source>
</evidence>
<feature type="domain" description="Acyl-CoA dehydrogenase/oxidase C-terminal" evidence="7">
    <location>
        <begin position="251"/>
        <end position="408"/>
    </location>
</feature>
<evidence type="ECO:0000259" key="8">
    <source>
        <dbReference type="Pfam" id="PF02770"/>
    </source>
</evidence>
<comment type="similarity">
    <text evidence="2 6">Belongs to the acyl-CoA dehydrogenase family.</text>
</comment>
<organism evidence="10 11">
    <name type="scientific">Gordonia oryzae</name>
    <dbReference type="NCBI Taxonomy" id="2487349"/>
    <lineage>
        <taxon>Bacteria</taxon>
        <taxon>Bacillati</taxon>
        <taxon>Actinomycetota</taxon>
        <taxon>Actinomycetes</taxon>
        <taxon>Mycobacteriales</taxon>
        <taxon>Gordoniaceae</taxon>
        <taxon>Gordonia</taxon>
    </lineage>
</organism>
<dbReference type="Gene3D" id="1.10.540.10">
    <property type="entry name" value="Acyl-CoA dehydrogenase/oxidase, N-terminal domain"/>
    <property type="match status" value="1"/>
</dbReference>
<evidence type="ECO:0000256" key="1">
    <source>
        <dbReference type="ARBA" id="ARBA00001974"/>
    </source>
</evidence>
<dbReference type="Gene3D" id="1.20.140.10">
    <property type="entry name" value="Butyryl-CoA Dehydrogenase, subunit A, domain 3"/>
    <property type="match status" value="1"/>
</dbReference>
<dbReference type="GO" id="GO:0016627">
    <property type="term" value="F:oxidoreductase activity, acting on the CH-CH group of donors"/>
    <property type="evidence" value="ECO:0007669"/>
    <property type="project" value="InterPro"/>
</dbReference>
<dbReference type="InterPro" id="IPR009075">
    <property type="entry name" value="AcylCo_DH/oxidase_C"/>
</dbReference>
<evidence type="ECO:0000259" key="9">
    <source>
        <dbReference type="Pfam" id="PF02771"/>
    </source>
</evidence>
<evidence type="ECO:0000256" key="4">
    <source>
        <dbReference type="ARBA" id="ARBA00022827"/>
    </source>
</evidence>
<evidence type="ECO:0000256" key="2">
    <source>
        <dbReference type="ARBA" id="ARBA00009347"/>
    </source>
</evidence>
<feature type="domain" description="Acyl-CoA dehydrogenase/oxidase N-terminal" evidence="9">
    <location>
        <begin position="27"/>
        <end position="139"/>
    </location>
</feature>
<dbReference type="EMBL" id="RKMH01000020">
    <property type="protein sequence ID" value="RPA56994.1"/>
    <property type="molecule type" value="Genomic_DNA"/>
</dbReference>
<dbReference type="SUPFAM" id="SSF47203">
    <property type="entry name" value="Acyl-CoA dehydrogenase C-terminal domain-like"/>
    <property type="match status" value="1"/>
</dbReference>
<dbReference type="InterPro" id="IPR052161">
    <property type="entry name" value="Mycobact_Acyl-CoA_DH"/>
</dbReference>
<evidence type="ECO:0000256" key="5">
    <source>
        <dbReference type="ARBA" id="ARBA00023002"/>
    </source>
</evidence>
<evidence type="ECO:0000313" key="11">
    <source>
        <dbReference type="Proteomes" id="UP000267536"/>
    </source>
</evidence>
<dbReference type="Pfam" id="PF02770">
    <property type="entry name" value="Acyl-CoA_dh_M"/>
    <property type="match status" value="1"/>
</dbReference>
<evidence type="ECO:0000256" key="6">
    <source>
        <dbReference type="RuleBase" id="RU362125"/>
    </source>
</evidence>
<dbReference type="Pfam" id="PF02771">
    <property type="entry name" value="Acyl-CoA_dh_N"/>
    <property type="match status" value="1"/>
</dbReference>
<dbReference type="InterPro" id="IPR036250">
    <property type="entry name" value="AcylCo_DH-like_C"/>
</dbReference>
<accession>A0A3N4GVJ2</accession>
<comment type="cofactor">
    <cofactor evidence="1 6">
        <name>FAD</name>
        <dbReference type="ChEBI" id="CHEBI:57692"/>
    </cofactor>
</comment>
<evidence type="ECO:0000313" key="10">
    <source>
        <dbReference type="EMBL" id="RPA56994.1"/>
    </source>
</evidence>
<protein>
    <submittedName>
        <fullName evidence="10">Acyl-CoA dehydrogenase</fullName>
    </submittedName>
</protein>
<dbReference type="InterPro" id="IPR006091">
    <property type="entry name" value="Acyl-CoA_Oxase/DH_mid-dom"/>
</dbReference>
<name>A0A3N4GVJ2_9ACTN</name>
<gene>
    <name evidence="10" type="ORF">EF294_19955</name>
</gene>
<dbReference type="AlphaFoldDB" id="A0A3N4GVJ2"/>
<feature type="domain" description="Acyl-CoA oxidase/dehydrogenase middle" evidence="8">
    <location>
        <begin position="145"/>
        <end position="238"/>
    </location>
</feature>
<dbReference type="Pfam" id="PF00441">
    <property type="entry name" value="Acyl-CoA_dh_1"/>
    <property type="match status" value="1"/>
</dbReference>
<reference evidence="10 11" key="1">
    <citation type="submission" date="2018-11" db="EMBL/GenBank/DDBJ databases">
        <title>Draft genome sequence of Gordonia sp. RS15-1S isolated from rice stems.</title>
        <authorList>
            <person name="Muangham S."/>
        </authorList>
    </citation>
    <scope>NUCLEOTIDE SEQUENCE [LARGE SCALE GENOMIC DNA]</scope>
    <source>
        <strain evidence="10 11">RS15-1S</strain>
    </source>
</reference>
<dbReference type="Proteomes" id="UP000267536">
    <property type="component" value="Unassembled WGS sequence"/>
</dbReference>
<dbReference type="InterPro" id="IPR037069">
    <property type="entry name" value="AcylCoA_DH/ox_N_sf"/>
</dbReference>
<dbReference type="PANTHER" id="PTHR43292:SF3">
    <property type="entry name" value="ACYL-COA DEHYDROGENASE FADE29"/>
    <property type="match status" value="1"/>
</dbReference>
<dbReference type="Gene3D" id="2.40.110.10">
    <property type="entry name" value="Butyryl-CoA Dehydrogenase, subunit A, domain 2"/>
    <property type="match status" value="1"/>
</dbReference>
<comment type="caution">
    <text evidence="10">The sequence shown here is derived from an EMBL/GenBank/DDBJ whole genome shotgun (WGS) entry which is preliminary data.</text>
</comment>
<keyword evidence="3 6" id="KW-0285">Flavoprotein</keyword>
<dbReference type="RefSeq" id="WP_123932686.1">
    <property type="nucleotide sequence ID" value="NZ_JBPSDP010000014.1"/>
</dbReference>
<keyword evidence="11" id="KW-1185">Reference proteome</keyword>
<keyword evidence="4 6" id="KW-0274">FAD</keyword>
<dbReference type="FunFam" id="2.40.110.10:FF:000011">
    <property type="entry name" value="Acyl-CoA dehydrogenase FadE34"/>
    <property type="match status" value="1"/>
</dbReference>
<dbReference type="GO" id="GO:0050660">
    <property type="term" value="F:flavin adenine dinucleotide binding"/>
    <property type="evidence" value="ECO:0007669"/>
    <property type="project" value="InterPro"/>
</dbReference>
<dbReference type="InterPro" id="IPR009100">
    <property type="entry name" value="AcylCoA_DH/oxidase_NM_dom_sf"/>
</dbReference>
<dbReference type="SUPFAM" id="SSF56645">
    <property type="entry name" value="Acyl-CoA dehydrogenase NM domain-like"/>
    <property type="match status" value="1"/>
</dbReference>
<dbReference type="PANTHER" id="PTHR43292">
    <property type="entry name" value="ACYL-COA DEHYDROGENASE"/>
    <property type="match status" value="1"/>
</dbReference>
<dbReference type="InterPro" id="IPR046373">
    <property type="entry name" value="Acyl-CoA_Oxase/DH_mid-dom_sf"/>
</dbReference>
<proteinExistence type="inferred from homology"/>